<protein>
    <submittedName>
        <fullName evidence="1">Uncharacterized protein</fullName>
    </submittedName>
</protein>
<dbReference type="SUPFAM" id="SSF52540">
    <property type="entry name" value="P-loop containing nucleoside triphosphate hydrolases"/>
    <property type="match status" value="1"/>
</dbReference>
<comment type="caution">
    <text evidence="1">The sequence shown here is derived from an EMBL/GenBank/DDBJ whole genome shotgun (WGS) entry which is preliminary data.</text>
</comment>
<proteinExistence type="predicted"/>
<gene>
    <name evidence="1" type="ORF">D1224_12615</name>
</gene>
<dbReference type="AlphaFoldDB" id="A0A399QVR7"/>
<dbReference type="GO" id="GO:0016887">
    <property type="term" value="F:ATP hydrolysis activity"/>
    <property type="evidence" value="ECO:0007669"/>
    <property type="project" value="TreeGrafter"/>
</dbReference>
<dbReference type="GO" id="GO:0009898">
    <property type="term" value="C:cytoplasmic side of plasma membrane"/>
    <property type="evidence" value="ECO:0007669"/>
    <property type="project" value="TreeGrafter"/>
</dbReference>
<dbReference type="InterPro" id="IPR050625">
    <property type="entry name" value="ParA/MinD_ATPase"/>
</dbReference>
<sequence>MSATPLQATGPVRLHVFAPGGHEALVAASANLPTVTVTSHVSPGAALEAAQAERGGVLVLENAGTFDLVELLIRVSETASSLPGIVIGENIPILAVKRLMSLQRWDMLPPPIAPASLIEALELVCKQDSSGADSASGKCWTVTSSVGGAGATLVAVELAYQLSQRETRGKVCLIDLDFFDGACASYLNCPANLNQSALTQSADRIDEALLQAFITHHKNGIDLLAAPRSHRLWNAIKPESILKMLEVACSLYDHVIVDLPRWPSPWMASVVTGADENIVMSELTVPALHAARSRAEDLEDASEGIVQPRIVLNRMSKKLFGGTVTVAQAEEAIGRPVFATIVSEWEAALAAVNFGQAVSEAKPGNRLTKDISRLIDLLEAGNDPMVQSPPRKKKA</sequence>
<evidence type="ECO:0000313" key="1">
    <source>
        <dbReference type="EMBL" id="RIJ21602.1"/>
    </source>
</evidence>
<dbReference type="RefSeq" id="WP_119380321.1">
    <property type="nucleotide sequence ID" value="NZ_QWGB01000008.1"/>
</dbReference>
<dbReference type="PANTHER" id="PTHR43384">
    <property type="entry name" value="SEPTUM SITE-DETERMINING PROTEIN MIND HOMOLOG, CHLOROPLASTIC-RELATED"/>
    <property type="match status" value="1"/>
</dbReference>
<dbReference type="InterPro" id="IPR027417">
    <property type="entry name" value="P-loop_NTPase"/>
</dbReference>
<dbReference type="EMBL" id="QWGB01000008">
    <property type="protein sequence ID" value="RIJ21602.1"/>
    <property type="molecule type" value="Genomic_DNA"/>
</dbReference>
<dbReference type="OrthoDB" id="8281972at2"/>
<name>A0A399QVR7_9PROT</name>
<dbReference type="GO" id="GO:0005829">
    <property type="term" value="C:cytosol"/>
    <property type="evidence" value="ECO:0007669"/>
    <property type="project" value="TreeGrafter"/>
</dbReference>
<keyword evidence="2" id="KW-1185">Reference proteome</keyword>
<accession>A0A399QVR7</accession>
<dbReference type="GO" id="GO:0005524">
    <property type="term" value="F:ATP binding"/>
    <property type="evidence" value="ECO:0007669"/>
    <property type="project" value="TreeGrafter"/>
</dbReference>
<dbReference type="Gene3D" id="3.40.50.300">
    <property type="entry name" value="P-loop containing nucleotide triphosphate hydrolases"/>
    <property type="match status" value="1"/>
</dbReference>
<dbReference type="Proteomes" id="UP000265431">
    <property type="component" value="Unassembled WGS sequence"/>
</dbReference>
<reference evidence="1 2" key="1">
    <citation type="submission" date="2018-08" db="EMBL/GenBank/DDBJ databases">
        <title>Henriciella mobilis sp. nov., isolated from seawater.</title>
        <authorList>
            <person name="Cheng H."/>
            <person name="Wu Y.-H."/>
            <person name="Xu X.-W."/>
            <person name="Guo L.-L."/>
        </authorList>
    </citation>
    <scope>NUCLEOTIDE SEQUENCE [LARGE SCALE GENOMIC DNA]</scope>
    <source>
        <strain evidence="1 2">CCUG66934</strain>
    </source>
</reference>
<dbReference type="GO" id="GO:0051782">
    <property type="term" value="P:negative regulation of cell division"/>
    <property type="evidence" value="ECO:0007669"/>
    <property type="project" value="TreeGrafter"/>
</dbReference>
<organism evidence="1 2">
    <name type="scientific">Henriciella barbarensis</name>
    <dbReference type="NCBI Taxonomy" id="86342"/>
    <lineage>
        <taxon>Bacteria</taxon>
        <taxon>Pseudomonadati</taxon>
        <taxon>Pseudomonadota</taxon>
        <taxon>Alphaproteobacteria</taxon>
        <taxon>Hyphomonadales</taxon>
        <taxon>Hyphomonadaceae</taxon>
        <taxon>Henriciella</taxon>
    </lineage>
</organism>
<dbReference type="PANTHER" id="PTHR43384:SF13">
    <property type="entry name" value="SLR0110 PROTEIN"/>
    <property type="match status" value="1"/>
</dbReference>
<evidence type="ECO:0000313" key="2">
    <source>
        <dbReference type="Proteomes" id="UP000265431"/>
    </source>
</evidence>